<sequence length="131" mass="14756">MSSASCPRSANLMDLSDDVIILVLQNLSGVDLARMSQVSTRFQKLTSHPSLWRKACYRLPNFPSTKVKHASQSRTDFWQICFRQFYCRPNSGICLGCMKTVSTDCYDPTVVPMCTFVRNRTSESTNTSNAV</sequence>
<feature type="domain" description="F-box" evidence="1">
    <location>
        <begin position="9"/>
        <end position="55"/>
    </location>
</feature>
<dbReference type="InterPro" id="IPR036047">
    <property type="entry name" value="F-box-like_dom_sf"/>
</dbReference>
<dbReference type="Gene3D" id="1.20.1280.50">
    <property type="match status" value="1"/>
</dbReference>
<dbReference type="SMART" id="SM00256">
    <property type="entry name" value="FBOX"/>
    <property type="match status" value="1"/>
</dbReference>
<proteinExistence type="predicted"/>
<gene>
    <name evidence="2" type="ORF">BWQ96_08457</name>
</gene>
<dbReference type="InterPro" id="IPR001810">
    <property type="entry name" value="F-box_dom"/>
</dbReference>
<evidence type="ECO:0000313" key="2">
    <source>
        <dbReference type="EMBL" id="PXF41809.1"/>
    </source>
</evidence>
<keyword evidence="3" id="KW-1185">Reference proteome</keyword>
<dbReference type="OrthoDB" id="9856535at2759"/>
<comment type="caution">
    <text evidence="2">The sequence shown here is derived from an EMBL/GenBank/DDBJ whole genome shotgun (WGS) entry which is preliminary data.</text>
</comment>
<evidence type="ECO:0000259" key="1">
    <source>
        <dbReference type="PROSITE" id="PS50181"/>
    </source>
</evidence>
<dbReference type="Proteomes" id="UP000247409">
    <property type="component" value="Unassembled WGS sequence"/>
</dbReference>
<dbReference type="EMBL" id="NBIV01000193">
    <property type="protein sequence ID" value="PXF41809.1"/>
    <property type="molecule type" value="Genomic_DNA"/>
</dbReference>
<dbReference type="SUPFAM" id="SSF81383">
    <property type="entry name" value="F-box domain"/>
    <property type="match status" value="1"/>
</dbReference>
<reference evidence="2 3" key="1">
    <citation type="journal article" date="2018" name="Mol. Biol. Evol.">
        <title>Analysis of the draft genome of the red seaweed Gracilariopsis chorda provides insights into genome size evolution in Rhodophyta.</title>
        <authorList>
            <person name="Lee J."/>
            <person name="Yang E.C."/>
            <person name="Graf L."/>
            <person name="Yang J.H."/>
            <person name="Qiu H."/>
            <person name="Zel Zion U."/>
            <person name="Chan C.X."/>
            <person name="Stephens T.G."/>
            <person name="Weber A.P.M."/>
            <person name="Boo G.H."/>
            <person name="Boo S.M."/>
            <person name="Kim K.M."/>
            <person name="Shin Y."/>
            <person name="Jung M."/>
            <person name="Lee S.J."/>
            <person name="Yim H.S."/>
            <person name="Lee J.H."/>
            <person name="Bhattacharya D."/>
            <person name="Yoon H.S."/>
        </authorList>
    </citation>
    <scope>NUCLEOTIDE SEQUENCE [LARGE SCALE GENOMIC DNA]</scope>
    <source>
        <strain evidence="2 3">SKKU-2015</strain>
        <tissue evidence="2">Whole body</tissue>
    </source>
</reference>
<dbReference type="Pfam" id="PF12937">
    <property type="entry name" value="F-box-like"/>
    <property type="match status" value="1"/>
</dbReference>
<evidence type="ECO:0000313" key="3">
    <source>
        <dbReference type="Proteomes" id="UP000247409"/>
    </source>
</evidence>
<protein>
    <recommendedName>
        <fullName evidence="1">F-box domain-containing protein</fullName>
    </recommendedName>
</protein>
<dbReference type="AlphaFoldDB" id="A0A2V3IIC3"/>
<organism evidence="2 3">
    <name type="scientific">Gracilariopsis chorda</name>
    <dbReference type="NCBI Taxonomy" id="448386"/>
    <lineage>
        <taxon>Eukaryota</taxon>
        <taxon>Rhodophyta</taxon>
        <taxon>Florideophyceae</taxon>
        <taxon>Rhodymeniophycidae</taxon>
        <taxon>Gracilariales</taxon>
        <taxon>Gracilariaceae</taxon>
        <taxon>Gracilariopsis</taxon>
    </lineage>
</organism>
<dbReference type="PROSITE" id="PS50181">
    <property type="entry name" value="FBOX"/>
    <property type="match status" value="1"/>
</dbReference>
<name>A0A2V3IIC3_9FLOR</name>
<accession>A0A2V3IIC3</accession>